<dbReference type="PANTHER" id="PTHR43442:SF3">
    <property type="entry name" value="GLUCONOKINASE-RELATED"/>
    <property type="match status" value="1"/>
</dbReference>
<dbReference type="CDD" id="cd02021">
    <property type="entry name" value="GntK"/>
    <property type="match status" value="1"/>
</dbReference>
<reference evidence="11 12" key="1">
    <citation type="submission" date="2017-06" db="EMBL/GenBank/DDBJ databases">
        <title>Global population genomics of the pathogenic fungus Cryptococcus neoformans var. grubii.</title>
        <authorList>
            <person name="Cuomo C."/>
            <person name="Litvintseva A."/>
            <person name="Chen Y."/>
            <person name="Young S."/>
            <person name="Zeng Q."/>
            <person name="Chapman S."/>
            <person name="Gujja S."/>
            <person name="Saif S."/>
            <person name="Birren B."/>
        </authorList>
    </citation>
    <scope>NUCLEOTIDE SEQUENCE [LARGE SCALE GENOMIC DNA]</scope>
    <source>
        <strain evidence="11 12">Tu259-1</strain>
    </source>
</reference>
<evidence type="ECO:0000256" key="3">
    <source>
        <dbReference type="ARBA" id="ARBA00012054"/>
    </source>
</evidence>
<evidence type="ECO:0000256" key="7">
    <source>
        <dbReference type="ARBA" id="ARBA00022840"/>
    </source>
</evidence>
<dbReference type="GO" id="GO:0005524">
    <property type="term" value="F:ATP binding"/>
    <property type="evidence" value="ECO:0007669"/>
    <property type="project" value="UniProtKB-KW"/>
</dbReference>
<dbReference type="EC" id="2.7.1.12" evidence="3"/>
<feature type="region of interest" description="Disordered" evidence="10">
    <location>
        <begin position="48"/>
        <end position="68"/>
    </location>
</feature>
<keyword evidence="5" id="KW-0547">Nucleotide-binding</keyword>
<dbReference type="GO" id="GO:0005737">
    <property type="term" value="C:cytoplasm"/>
    <property type="evidence" value="ECO:0007669"/>
    <property type="project" value="TreeGrafter"/>
</dbReference>
<keyword evidence="7" id="KW-0067">ATP-binding</keyword>
<feature type="compositionally biased region" description="Polar residues" evidence="10">
    <location>
        <begin position="48"/>
        <end position="64"/>
    </location>
</feature>
<dbReference type="GO" id="GO:0046316">
    <property type="term" value="F:gluconokinase activity"/>
    <property type="evidence" value="ECO:0007669"/>
    <property type="project" value="UniProtKB-EC"/>
</dbReference>
<evidence type="ECO:0000256" key="8">
    <source>
        <dbReference type="ARBA" id="ARBA00029835"/>
    </source>
</evidence>
<dbReference type="OrthoDB" id="275177at2759"/>
<comment type="similarity">
    <text evidence="2">Belongs to the gluconokinase GntK/GntV family.</text>
</comment>
<evidence type="ECO:0000256" key="6">
    <source>
        <dbReference type="ARBA" id="ARBA00022777"/>
    </source>
</evidence>
<evidence type="ECO:0000313" key="11">
    <source>
        <dbReference type="EMBL" id="OXG25573.1"/>
    </source>
</evidence>
<dbReference type="UniPathway" id="UPA00792"/>
<dbReference type="InterPro" id="IPR006001">
    <property type="entry name" value="Therm_gnt_kin"/>
</dbReference>
<evidence type="ECO:0000256" key="5">
    <source>
        <dbReference type="ARBA" id="ARBA00022741"/>
    </source>
</evidence>
<dbReference type="FunFam" id="3.40.50.300:FF:003578">
    <property type="entry name" value="Gluconokinase"/>
    <property type="match status" value="1"/>
</dbReference>
<organism evidence="11 12">
    <name type="scientific">Cryptococcus neoformans Tu259-1</name>
    <dbReference type="NCBI Taxonomy" id="1230072"/>
    <lineage>
        <taxon>Eukaryota</taxon>
        <taxon>Fungi</taxon>
        <taxon>Dikarya</taxon>
        <taxon>Basidiomycota</taxon>
        <taxon>Agaricomycotina</taxon>
        <taxon>Tremellomycetes</taxon>
        <taxon>Tremellales</taxon>
        <taxon>Cryptococcaceae</taxon>
        <taxon>Cryptococcus</taxon>
        <taxon>Cryptococcus neoformans species complex</taxon>
    </lineage>
</organism>
<evidence type="ECO:0000256" key="2">
    <source>
        <dbReference type="ARBA" id="ARBA00008420"/>
    </source>
</evidence>
<evidence type="ECO:0000256" key="1">
    <source>
        <dbReference type="ARBA" id="ARBA00004875"/>
    </source>
</evidence>
<dbReference type="EMBL" id="AMKT01000027">
    <property type="protein sequence ID" value="OXG25573.1"/>
    <property type="molecule type" value="Genomic_DNA"/>
</dbReference>
<evidence type="ECO:0000256" key="9">
    <source>
        <dbReference type="ARBA" id="ARBA00048090"/>
    </source>
</evidence>
<dbReference type="InterPro" id="IPR027417">
    <property type="entry name" value="P-loop_NTPase"/>
</dbReference>
<keyword evidence="6 11" id="KW-0418">Kinase</keyword>
<comment type="caution">
    <text evidence="11">The sequence shown here is derived from an EMBL/GenBank/DDBJ whole genome shotgun (WGS) entry which is preliminary data.</text>
</comment>
<protein>
    <recommendedName>
        <fullName evidence="3">gluconokinase</fullName>
        <ecNumber evidence="3">2.7.1.12</ecNumber>
    </recommendedName>
    <alternativeName>
        <fullName evidence="8">Gluconate kinase</fullName>
    </alternativeName>
</protein>
<comment type="catalytic activity">
    <reaction evidence="9">
        <text>D-gluconate + ATP = 6-phospho-D-gluconate + ADP + H(+)</text>
        <dbReference type="Rhea" id="RHEA:19433"/>
        <dbReference type="ChEBI" id="CHEBI:15378"/>
        <dbReference type="ChEBI" id="CHEBI:18391"/>
        <dbReference type="ChEBI" id="CHEBI:30616"/>
        <dbReference type="ChEBI" id="CHEBI:58759"/>
        <dbReference type="ChEBI" id="CHEBI:456216"/>
        <dbReference type="EC" id="2.7.1.12"/>
    </reaction>
</comment>
<name>A0A854QI75_CRYNE</name>
<dbReference type="PANTHER" id="PTHR43442">
    <property type="entry name" value="GLUCONOKINASE-RELATED"/>
    <property type="match status" value="1"/>
</dbReference>
<dbReference type="Gene3D" id="3.40.50.300">
    <property type="entry name" value="P-loop containing nucleotide triphosphate hydrolases"/>
    <property type="match status" value="1"/>
</dbReference>
<keyword evidence="4" id="KW-0808">Transferase</keyword>
<evidence type="ECO:0000256" key="10">
    <source>
        <dbReference type="SAM" id="MobiDB-lite"/>
    </source>
</evidence>
<proteinExistence type="inferred from homology"/>
<evidence type="ECO:0000313" key="12">
    <source>
        <dbReference type="Proteomes" id="UP000199727"/>
    </source>
</evidence>
<comment type="pathway">
    <text evidence="1">Carbohydrate acid metabolism; D-gluconate degradation.</text>
</comment>
<accession>A0A854QI75</accession>
<dbReference type="SUPFAM" id="SSF52540">
    <property type="entry name" value="P-loop containing nucleoside triphosphate hydrolases"/>
    <property type="match status" value="1"/>
</dbReference>
<dbReference type="Proteomes" id="UP000199727">
    <property type="component" value="Unassembled WGS sequence"/>
</dbReference>
<sequence>MIGGCSVPFPQLFTSAPTTNIFLFFSNLCRNIHFHLFTVSTFSSTTRASPRPINTQATMSSKPQQELAVPSRLPDPVLIIVMGPASCGKSTVGQDVADHFHIPFVDGDSLHPKSNIAKMSSGTPLTDEDRLPWLALIRSTAERMCKEQSDEAGGKTRNEEDGGLGRTGVVIACSALKKWYRDILRGVVKADPPPAEDLHEALPDNAQHPATSSLKTYFVYCYGTPELLKQRIAARKGHFFSQTMLDSQLAVLEDPSGEEDVTVANIDGTKEEVGERAVSGMKKLLGIN</sequence>
<gene>
    <name evidence="11" type="ORF">C361_01532</name>
</gene>
<evidence type="ECO:0000256" key="4">
    <source>
        <dbReference type="ARBA" id="ARBA00022679"/>
    </source>
</evidence>
<dbReference type="AlphaFoldDB" id="A0A854QI75"/>
<dbReference type="GO" id="GO:0005975">
    <property type="term" value="P:carbohydrate metabolic process"/>
    <property type="evidence" value="ECO:0007669"/>
    <property type="project" value="InterPro"/>
</dbReference>